<dbReference type="AlphaFoldDB" id="A0A0R2LMB8"/>
<accession>A0A0R2LMB8</accession>
<evidence type="ECO:0000256" key="1">
    <source>
        <dbReference type="SAM" id="Phobius"/>
    </source>
</evidence>
<comment type="caution">
    <text evidence="2">The sequence shown here is derived from an EMBL/GenBank/DDBJ whole genome shotgun (WGS) entry which is preliminary data.</text>
</comment>
<evidence type="ECO:0008006" key="4">
    <source>
        <dbReference type="Google" id="ProtNLM"/>
    </source>
</evidence>
<dbReference type="EMBL" id="JQCN01000008">
    <property type="protein sequence ID" value="KRO01404.1"/>
    <property type="molecule type" value="Genomic_DNA"/>
</dbReference>
<dbReference type="RefSeq" id="WP_017867051.1">
    <property type="nucleotide sequence ID" value="NZ_BJYB01000029.1"/>
</dbReference>
<gene>
    <name evidence="2" type="ORF">IV66_GL000290</name>
</gene>
<keyword evidence="1" id="KW-0472">Membrane</keyword>
<proteinExistence type="predicted"/>
<feature type="transmembrane region" description="Helical" evidence="1">
    <location>
        <begin position="106"/>
        <end position="125"/>
    </location>
</feature>
<dbReference type="Pfam" id="PF06177">
    <property type="entry name" value="QueT"/>
    <property type="match status" value="1"/>
</dbReference>
<reference evidence="2 3" key="1">
    <citation type="journal article" date="2015" name="Genome Announc.">
        <title>Expanding the biotechnology potential of lactobacilli through comparative genomics of 213 strains and associated genera.</title>
        <authorList>
            <person name="Sun Z."/>
            <person name="Harris H.M."/>
            <person name="McCann A."/>
            <person name="Guo C."/>
            <person name="Argimon S."/>
            <person name="Zhang W."/>
            <person name="Yang X."/>
            <person name="Jeffery I.B."/>
            <person name="Cooney J.C."/>
            <person name="Kagawa T.F."/>
            <person name="Liu W."/>
            <person name="Song Y."/>
            <person name="Salvetti E."/>
            <person name="Wrobel A."/>
            <person name="Rasinkangas P."/>
            <person name="Parkhill J."/>
            <person name="Rea M.C."/>
            <person name="O'Sullivan O."/>
            <person name="Ritari J."/>
            <person name="Douillard F.P."/>
            <person name="Paul Ross R."/>
            <person name="Yang R."/>
            <person name="Briner A.E."/>
            <person name="Felis G.E."/>
            <person name="de Vos W.M."/>
            <person name="Barrangou R."/>
            <person name="Klaenhammer T.R."/>
            <person name="Caufield P.W."/>
            <person name="Cui Y."/>
            <person name="Zhang H."/>
            <person name="O'Toole P.W."/>
        </authorList>
    </citation>
    <scope>NUCLEOTIDE SEQUENCE [LARGE SCALE GENOMIC DNA]</scope>
    <source>
        <strain evidence="2 3">NBRC 103219</strain>
    </source>
</reference>
<dbReference type="STRING" id="449659.IV66_GL000290"/>
<dbReference type="OrthoDB" id="1706970at2"/>
<keyword evidence="3" id="KW-1185">Reference proteome</keyword>
<dbReference type="Proteomes" id="UP000051886">
    <property type="component" value="Unassembled WGS sequence"/>
</dbReference>
<keyword evidence="1" id="KW-1133">Transmembrane helix</keyword>
<feature type="transmembrane region" description="Helical" evidence="1">
    <location>
        <begin position="15"/>
        <end position="33"/>
    </location>
</feature>
<feature type="transmembrane region" description="Helical" evidence="1">
    <location>
        <begin position="54"/>
        <end position="71"/>
    </location>
</feature>
<evidence type="ECO:0000313" key="3">
    <source>
        <dbReference type="Proteomes" id="UP000051886"/>
    </source>
</evidence>
<feature type="transmembrane region" description="Helical" evidence="1">
    <location>
        <begin position="77"/>
        <end position="94"/>
    </location>
</feature>
<keyword evidence="1" id="KW-0812">Transmembrane</keyword>
<dbReference type="PANTHER" id="PTHR40044:SF1">
    <property type="entry name" value="INTEGRAL MEMBRANE PROTEIN"/>
    <property type="match status" value="1"/>
</dbReference>
<dbReference type="InterPro" id="IPR010387">
    <property type="entry name" value="QueT"/>
</dbReference>
<dbReference type="PATRIC" id="fig|449659.4.peg.289"/>
<evidence type="ECO:0000313" key="2">
    <source>
        <dbReference type="EMBL" id="KRO01404.1"/>
    </source>
</evidence>
<feature type="transmembrane region" description="Helical" evidence="1">
    <location>
        <begin position="131"/>
        <end position="155"/>
    </location>
</feature>
<dbReference type="PANTHER" id="PTHR40044">
    <property type="entry name" value="INTEGRAL MEMBRANE PROTEIN-RELATED"/>
    <property type="match status" value="1"/>
</dbReference>
<organism evidence="2 3">
    <name type="scientific">Ligilactobacillus pobuzihii</name>
    <dbReference type="NCBI Taxonomy" id="449659"/>
    <lineage>
        <taxon>Bacteria</taxon>
        <taxon>Bacillati</taxon>
        <taxon>Bacillota</taxon>
        <taxon>Bacilli</taxon>
        <taxon>Lactobacillales</taxon>
        <taxon>Lactobacillaceae</taxon>
        <taxon>Ligilactobacillus</taxon>
    </lineage>
</organism>
<name>A0A0R2LMB8_9LACO</name>
<sequence>MEKANHAVSELTKTALVAAIYVVLTVALIPLAYGPVQFRLAEMLNNLTVFNKRYIWAVTMGCLIANLWSSMGVIDVVFGTLGTLVMTSLSWFLSRYTSSAPVKLTISVVVCTLMSWSVALELYFVSQAPFWWTYLTVGVGEFLAMATGAVLTYFLSKKVDLTV</sequence>
<protein>
    <recommendedName>
        <fullName evidence="4">QueT transporter family protein</fullName>
    </recommendedName>
</protein>
<dbReference type="PIRSF" id="PIRSF031501">
    <property type="entry name" value="QueT"/>
    <property type="match status" value="1"/>
</dbReference>